<sequence length="86" mass="9715">RHRITQLASERSTTDIPETLTEASSKAAQVTQSPLYQTTTEELATTDGKTRLHGFEGVKFLKNCQISWEHSKTLAIFSRSEHIPDR</sequence>
<protein>
    <submittedName>
        <fullName evidence="1 3">Uncharacterized protein</fullName>
    </submittedName>
</protein>
<dbReference type="Proteomes" id="UP000267096">
    <property type="component" value="Unassembled WGS sequence"/>
</dbReference>
<keyword evidence="2" id="KW-1185">Reference proteome</keyword>
<reference evidence="3" key="1">
    <citation type="submission" date="2017-02" db="UniProtKB">
        <authorList>
            <consortium name="WormBaseParasite"/>
        </authorList>
    </citation>
    <scope>IDENTIFICATION</scope>
</reference>
<evidence type="ECO:0000313" key="3">
    <source>
        <dbReference type="WBParaSite" id="ASIM_0000925601-mRNA-1"/>
    </source>
</evidence>
<dbReference type="EMBL" id="UYRR01025982">
    <property type="protein sequence ID" value="VDK35863.1"/>
    <property type="molecule type" value="Genomic_DNA"/>
</dbReference>
<organism evidence="3">
    <name type="scientific">Anisakis simplex</name>
    <name type="common">Herring worm</name>
    <dbReference type="NCBI Taxonomy" id="6269"/>
    <lineage>
        <taxon>Eukaryota</taxon>
        <taxon>Metazoa</taxon>
        <taxon>Ecdysozoa</taxon>
        <taxon>Nematoda</taxon>
        <taxon>Chromadorea</taxon>
        <taxon>Rhabditida</taxon>
        <taxon>Spirurina</taxon>
        <taxon>Ascaridomorpha</taxon>
        <taxon>Ascaridoidea</taxon>
        <taxon>Anisakidae</taxon>
        <taxon>Anisakis</taxon>
        <taxon>Anisakis simplex complex</taxon>
    </lineage>
</organism>
<dbReference type="WBParaSite" id="ASIM_0000925601-mRNA-1">
    <property type="protein sequence ID" value="ASIM_0000925601-mRNA-1"/>
    <property type="gene ID" value="ASIM_0000925601"/>
</dbReference>
<proteinExistence type="predicted"/>
<evidence type="ECO:0000313" key="2">
    <source>
        <dbReference type="Proteomes" id="UP000267096"/>
    </source>
</evidence>
<gene>
    <name evidence="1" type="ORF">ASIM_LOCUS8995</name>
</gene>
<reference evidence="1 2" key="2">
    <citation type="submission" date="2018-11" db="EMBL/GenBank/DDBJ databases">
        <authorList>
            <consortium name="Pathogen Informatics"/>
        </authorList>
    </citation>
    <scope>NUCLEOTIDE SEQUENCE [LARGE SCALE GENOMIC DNA]</scope>
</reference>
<evidence type="ECO:0000313" key="1">
    <source>
        <dbReference type="EMBL" id="VDK35863.1"/>
    </source>
</evidence>
<name>A0A0M3JNL5_ANISI</name>
<accession>A0A0M3JNL5</accession>
<dbReference type="AlphaFoldDB" id="A0A0M3JNL5"/>